<dbReference type="Pfam" id="PF26141">
    <property type="entry name" value="PMEL_NMB_N"/>
    <property type="match status" value="1"/>
</dbReference>
<dbReference type="GO" id="GO:0005886">
    <property type="term" value="C:plasma membrane"/>
    <property type="evidence" value="ECO:0007669"/>
    <property type="project" value="TreeGrafter"/>
</dbReference>
<dbReference type="InParanoid" id="A0A4W3JQR0"/>
<dbReference type="Proteomes" id="UP000314986">
    <property type="component" value="Unassembled WGS sequence"/>
</dbReference>
<reference evidence="7" key="1">
    <citation type="journal article" date="2006" name="Science">
        <title>Ancient noncoding elements conserved in the human genome.</title>
        <authorList>
            <person name="Venkatesh B."/>
            <person name="Kirkness E.F."/>
            <person name="Loh Y.H."/>
            <person name="Halpern A.L."/>
            <person name="Lee A.P."/>
            <person name="Johnson J."/>
            <person name="Dandona N."/>
            <person name="Viswanathan L.D."/>
            <person name="Tay A."/>
            <person name="Venter J.C."/>
            <person name="Strausberg R.L."/>
            <person name="Brenner S."/>
        </authorList>
    </citation>
    <scope>NUCLEOTIDE SEQUENCE [LARGE SCALE GENOMIC DNA]</scope>
</reference>
<dbReference type="Pfam" id="PF18911">
    <property type="entry name" value="PKD_4"/>
    <property type="match status" value="1"/>
</dbReference>
<dbReference type="InterPro" id="IPR022409">
    <property type="entry name" value="PKD/Chitinase_dom"/>
</dbReference>
<keyword evidence="1" id="KW-0732">Signal</keyword>
<evidence type="ECO:0000256" key="4">
    <source>
        <dbReference type="SAM" id="Phobius"/>
    </source>
</evidence>
<dbReference type="PANTHER" id="PTHR11861:SF11">
    <property type="entry name" value="TRANSMEMBRANE GLYCOPROTEIN NMB"/>
    <property type="match status" value="1"/>
</dbReference>
<reference evidence="6" key="4">
    <citation type="submission" date="2025-08" db="UniProtKB">
        <authorList>
            <consortium name="Ensembl"/>
        </authorList>
    </citation>
    <scope>IDENTIFICATION</scope>
</reference>
<comment type="similarity">
    <text evidence="3">Belongs to the PMEL/NMB family.</text>
</comment>
<dbReference type="InterPro" id="IPR059017">
    <property type="entry name" value="PMEL_NMB_N"/>
</dbReference>
<dbReference type="GO" id="GO:0007155">
    <property type="term" value="P:cell adhesion"/>
    <property type="evidence" value="ECO:0007669"/>
    <property type="project" value="TreeGrafter"/>
</dbReference>
<protein>
    <submittedName>
        <fullName evidence="6">Glycoprotein nmb</fullName>
    </submittedName>
</protein>
<keyword evidence="4" id="KW-0472">Membrane</keyword>
<keyword evidence="4" id="KW-1133">Transmembrane helix</keyword>
<dbReference type="AlphaFoldDB" id="A0A4W3JQR0"/>
<dbReference type="InterPro" id="IPR000601">
    <property type="entry name" value="PKD_dom"/>
</dbReference>
<evidence type="ECO:0000259" key="5">
    <source>
        <dbReference type="PROSITE" id="PS50093"/>
    </source>
</evidence>
<dbReference type="InterPro" id="IPR013783">
    <property type="entry name" value="Ig-like_fold"/>
</dbReference>
<dbReference type="SUPFAM" id="SSF49299">
    <property type="entry name" value="PKD domain"/>
    <property type="match status" value="1"/>
</dbReference>
<feature type="transmembrane region" description="Helical" evidence="4">
    <location>
        <begin position="470"/>
        <end position="489"/>
    </location>
</feature>
<accession>A0A4W3JQR0</accession>
<evidence type="ECO:0000313" key="6">
    <source>
        <dbReference type="Ensembl" id="ENSCMIP00000040448.1"/>
    </source>
</evidence>
<dbReference type="InterPro" id="IPR045219">
    <property type="entry name" value="PKAT"/>
</dbReference>
<dbReference type="Gene3D" id="2.60.40.10">
    <property type="entry name" value="Immunoglobulins"/>
    <property type="match status" value="1"/>
</dbReference>
<dbReference type="InterPro" id="IPR046846">
    <property type="entry name" value="PKAT_KLD"/>
</dbReference>
<evidence type="ECO:0000313" key="7">
    <source>
        <dbReference type="Proteomes" id="UP000314986"/>
    </source>
</evidence>
<dbReference type="PANTHER" id="PTHR11861">
    <property type="entry name" value="MELANOCYTE PROTEIN PMEL 17-RELATED"/>
    <property type="match status" value="1"/>
</dbReference>
<proteinExistence type="inferred from homology"/>
<evidence type="ECO:0000256" key="3">
    <source>
        <dbReference type="ARBA" id="ARBA00025776"/>
    </source>
</evidence>
<keyword evidence="4" id="KW-0812">Transmembrane</keyword>
<evidence type="ECO:0000256" key="2">
    <source>
        <dbReference type="ARBA" id="ARBA00023180"/>
    </source>
</evidence>
<dbReference type="CDD" id="cd00146">
    <property type="entry name" value="PKD"/>
    <property type="match status" value="1"/>
</dbReference>
<dbReference type="GeneTree" id="ENSGT00950000183188"/>
<dbReference type="OMA" id="HGWRKWN"/>
<name>A0A4W3JQR0_CALMI</name>
<organism evidence="6 7">
    <name type="scientific">Callorhinchus milii</name>
    <name type="common">Ghost shark</name>
    <dbReference type="NCBI Taxonomy" id="7868"/>
    <lineage>
        <taxon>Eukaryota</taxon>
        <taxon>Metazoa</taxon>
        <taxon>Chordata</taxon>
        <taxon>Craniata</taxon>
        <taxon>Vertebrata</taxon>
        <taxon>Chondrichthyes</taxon>
        <taxon>Holocephali</taxon>
        <taxon>Chimaeriformes</taxon>
        <taxon>Callorhinchidae</taxon>
        <taxon>Callorhinchus</taxon>
    </lineage>
</organism>
<dbReference type="PROSITE" id="PS50093">
    <property type="entry name" value="PKD"/>
    <property type="match status" value="1"/>
</dbReference>
<reference evidence="6" key="5">
    <citation type="submission" date="2025-09" db="UniProtKB">
        <authorList>
            <consortium name="Ensembl"/>
        </authorList>
    </citation>
    <scope>IDENTIFICATION</scope>
</reference>
<feature type="domain" description="PKD" evidence="5">
    <location>
        <begin position="263"/>
        <end position="298"/>
    </location>
</feature>
<keyword evidence="2" id="KW-0325">Glycoprotein</keyword>
<dbReference type="STRING" id="7868.ENSCMIP00000040448"/>
<sequence length="530" mass="60325">MLFRYRDVLTHGRKLFFTSRHSIHLPGWLPDSNSWDDQIYPSWRKNDIRWKHCWKGGKVVAHLTNDGPTLVGANVTFAVMLEFPKCQKEDDNGDIIYDSNCKNASSFFPGQYVYNWTSWIDDYGWFNCTKFTKCNIFPDGHPVPRHTEWRRKNFIYIWHTQGQYYQQTGGSKMMLSVNTTNITLADHMMELSVYRKNHHGKNKYIPITTASDPYTVTDKIPVFVTISQKSKCKNDENVYIKNLKMIFNVKIQDPSNYLKKAAITYRWNFDDGNESVSKVRTTTHNYTMLGQYTPTLTVEAIIPVPCSSIKTTTMSPTTTTPNPTSGRIKIVGICKMQQKFFLSLSDGILEMKIVQMTSVQVATQPLANSMVDFVVTCNGSIPTDVCTVIADKSCMVPKNIICDPIKAADICHFTLRRGFNQSGIYCVNITLSDNTSLAVASTLVSVKGMWLFVPSLLYVMRTINFLDFTILDTIPFTSIPFFVLLLFFLSGSPATISRSSLPLSDQTLYVHIFKAFFIQTLPCLNHCNDS</sequence>
<dbReference type="GO" id="GO:0005178">
    <property type="term" value="F:integrin binding"/>
    <property type="evidence" value="ECO:0007669"/>
    <property type="project" value="TreeGrafter"/>
</dbReference>
<dbReference type="Pfam" id="PF20433">
    <property type="entry name" value="PKAT_KLD"/>
    <property type="match status" value="1"/>
</dbReference>
<keyword evidence="7" id="KW-1185">Reference proteome</keyword>
<dbReference type="Ensembl" id="ENSCMIT00000041020.1">
    <property type="protein sequence ID" value="ENSCMIP00000040448.1"/>
    <property type="gene ID" value="ENSCMIG00000016857.1"/>
</dbReference>
<evidence type="ECO:0000256" key="1">
    <source>
        <dbReference type="ARBA" id="ARBA00022729"/>
    </source>
</evidence>
<dbReference type="SMART" id="SM00089">
    <property type="entry name" value="PKD"/>
    <property type="match status" value="1"/>
</dbReference>
<reference evidence="7" key="2">
    <citation type="journal article" date="2007" name="PLoS Biol.">
        <title>Survey sequencing and comparative analysis of the elephant shark (Callorhinchus milii) genome.</title>
        <authorList>
            <person name="Venkatesh B."/>
            <person name="Kirkness E.F."/>
            <person name="Loh Y.H."/>
            <person name="Halpern A.L."/>
            <person name="Lee A.P."/>
            <person name="Johnson J."/>
            <person name="Dandona N."/>
            <person name="Viswanathan L.D."/>
            <person name="Tay A."/>
            <person name="Venter J.C."/>
            <person name="Strausberg R.L."/>
            <person name="Brenner S."/>
        </authorList>
    </citation>
    <scope>NUCLEOTIDE SEQUENCE [LARGE SCALE GENOMIC DNA]</scope>
</reference>
<reference evidence="7" key="3">
    <citation type="journal article" date="2014" name="Nature">
        <title>Elephant shark genome provides unique insights into gnathostome evolution.</title>
        <authorList>
            <consortium name="International Elephant Shark Genome Sequencing Consortium"/>
            <person name="Venkatesh B."/>
            <person name="Lee A.P."/>
            <person name="Ravi V."/>
            <person name="Maurya A.K."/>
            <person name="Lian M.M."/>
            <person name="Swann J.B."/>
            <person name="Ohta Y."/>
            <person name="Flajnik M.F."/>
            <person name="Sutoh Y."/>
            <person name="Kasahara M."/>
            <person name="Hoon S."/>
            <person name="Gangu V."/>
            <person name="Roy S.W."/>
            <person name="Irimia M."/>
            <person name="Korzh V."/>
            <person name="Kondrychyn I."/>
            <person name="Lim Z.W."/>
            <person name="Tay B.H."/>
            <person name="Tohari S."/>
            <person name="Kong K.W."/>
            <person name="Ho S."/>
            <person name="Lorente-Galdos B."/>
            <person name="Quilez J."/>
            <person name="Marques-Bonet T."/>
            <person name="Raney B.J."/>
            <person name="Ingham P.W."/>
            <person name="Tay A."/>
            <person name="Hillier L.W."/>
            <person name="Minx P."/>
            <person name="Boehm T."/>
            <person name="Wilson R.K."/>
            <person name="Brenner S."/>
            <person name="Warren W.C."/>
        </authorList>
    </citation>
    <scope>NUCLEOTIDE SEQUENCE [LARGE SCALE GENOMIC DNA]</scope>
</reference>
<dbReference type="InterPro" id="IPR035986">
    <property type="entry name" value="PKD_dom_sf"/>
</dbReference>